<dbReference type="EMBL" id="ML769751">
    <property type="protein sequence ID" value="KAE9388299.1"/>
    <property type="molecule type" value="Genomic_DNA"/>
</dbReference>
<gene>
    <name evidence="1" type="ORF">BT96DRAFT_1004324</name>
</gene>
<dbReference type="Proteomes" id="UP000799118">
    <property type="component" value="Unassembled WGS sequence"/>
</dbReference>
<name>A0A6A4GR97_9AGAR</name>
<evidence type="ECO:0000313" key="1">
    <source>
        <dbReference type="EMBL" id="KAE9388299.1"/>
    </source>
</evidence>
<dbReference type="AlphaFoldDB" id="A0A6A4GR97"/>
<proteinExistence type="predicted"/>
<reference evidence="1" key="1">
    <citation type="journal article" date="2019" name="Environ. Microbiol.">
        <title>Fungal ecological strategies reflected in gene transcription - a case study of two litter decomposers.</title>
        <authorList>
            <person name="Barbi F."/>
            <person name="Kohler A."/>
            <person name="Barry K."/>
            <person name="Baskaran P."/>
            <person name="Daum C."/>
            <person name="Fauchery L."/>
            <person name="Ihrmark K."/>
            <person name="Kuo A."/>
            <person name="LaButti K."/>
            <person name="Lipzen A."/>
            <person name="Morin E."/>
            <person name="Grigoriev I.V."/>
            <person name="Henrissat B."/>
            <person name="Lindahl B."/>
            <person name="Martin F."/>
        </authorList>
    </citation>
    <scope>NUCLEOTIDE SEQUENCE</scope>
    <source>
        <strain evidence="1">JB14</strain>
    </source>
</reference>
<accession>A0A6A4GR97</accession>
<sequence length="154" mass="16458">MAVSARVSNSEKNGVFIVWKIVSVLHCHPHKSVSRTLFKSFLAGRLLQTCCYCDTGTSSTGASPIRICVDRSSLAEWENWKEPRLGRILVIVWLAVGRRCSESNGLTASTSSCASGTSSIPVSAVPDPAQPRPTCALASASCHYATHSALHDAL</sequence>
<protein>
    <submittedName>
        <fullName evidence="1">Uncharacterized protein</fullName>
    </submittedName>
</protein>
<organism evidence="1 2">
    <name type="scientific">Gymnopus androsaceus JB14</name>
    <dbReference type="NCBI Taxonomy" id="1447944"/>
    <lineage>
        <taxon>Eukaryota</taxon>
        <taxon>Fungi</taxon>
        <taxon>Dikarya</taxon>
        <taxon>Basidiomycota</taxon>
        <taxon>Agaricomycotina</taxon>
        <taxon>Agaricomycetes</taxon>
        <taxon>Agaricomycetidae</taxon>
        <taxon>Agaricales</taxon>
        <taxon>Marasmiineae</taxon>
        <taxon>Omphalotaceae</taxon>
        <taxon>Gymnopus</taxon>
    </lineage>
</organism>
<keyword evidence="2" id="KW-1185">Reference proteome</keyword>
<evidence type="ECO:0000313" key="2">
    <source>
        <dbReference type="Proteomes" id="UP000799118"/>
    </source>
</evidence>